<dbReference type="Gene3D" id="3.40.50.11590">
    <property type="match status" value="1"/>
</dbReference>
<evidence type="ECO:0000313" key="3">
    <source>
        <dbReference type="EMBL" id="ABK15722.1"/>
    </source>
</evidence>
<dbReference type="OrthoDB" id="5387051at2"/>
<dbReference type="Gene3D" id="3.30.390.100">
    <property type="match status" value="1"/>
</dbReference>
<feature type="domain" description="Putative heavy-metal chelation" evidence="1">
    <location>
        <begin position="109"/>
        <end position="246"/>
    </location>
</feature>
<dbReference type="Pfam" id="PF04016">
    <property type="entry name" value="DUF364"/>
    <property type="match status" value="1"/>
</dbReference>
<feature type="domain" description="DUF4213" evidence="2">
    <location>
        <begin position="8"/>
        <end position="91"/>
    </location>
</feature>
<accession>A0LE70</accession>
<sequence length="257" mass="28590">MQLIRNLYDHFHEKAQKTKIACLCVGLSYTAVITDDGGMGIAYTYAEDTHCCRMNRNYRDYEGERAIELLEEIRSPDALRRSMGLACVNAMNYHDASGFPEDSTDRLWMDSFGIGSGTRVAMVGFFRPLMKLFRDRGALVEALDDFQGIGDRDSFYGKLDGWAEVLLLTSTSILNHTTEEILGRIAPEVKVVMLGPSTPMVADAFRHLPVRVLAGTVPVDKEAVLRAVRHGAGTPVIHRFSRKAYVTLADGRVRAPC</sequence>
<dbReference type="HOGENOM" id="CLU_076326_1_1_7"/>
<protein>
    <submittedName>
        <fullName evidence="3">Conserved hypothetical cytosolic protein</fullName>
    </submittedName>
</protein>
<gene>
    <name evidence="3" type="ordered locus">Sfum_0019</name>
</gene>
<dbReference type="Pfam" id="PF13938">
    <property type="entry name" value="DUF4213"/>
    <property type="match status" value="1"/>
</dbReference>
<evidence type="ECO:0000313" key="4">
    <source>
        <dbReference type="Proteomes" id="UP000001784"/>
    </source>
</evidence>
<dbReference type="InterPro" id="IPR025251">
    <property type="entry name" value="DUF4213"/>
</dbReference>
<dbReference type="Proteomes" id="UP000001784">
    <property type="component" value="Chromosome"/>
</dbReference>
<proteinExistence type="predicted"/>
<dbReference type="RefSeq" id="WP_011696895.1">
    <property type="nucleotide sequence ID" value="NC_008554.1"/>
</dbReference>
<dbReference type="EMBL" id="CP000478">
    <property type="protein sequence ID" value="ABK15722.1"/>
    <property type="molecule type" value="Genomic_DNA"/>
</dbReference>
<dbReference type="InParanoid" id="A0LE70"/>
<name>A0LE70_SYNFM</name>
<evidence type="ECO:0000259" key="2">
    <source>
        <dbReference type="Pfam" id="PF13938"/>
    </source>
</evidence>
<dbReference type="AlphaFoldDB" id="A0LE70"/>
<dbReference type="eggNOG" id="COG2014">
    <property type="taxonomic scope" value="Bacteria"/>
</dbReference>
<dbReference type="SUPFAM" id="SSF159713">
    <property type="entry name" value="Dhaf3308-like"/>
    <property type="match status" value="1"/>
</dbReference>
<keyword evidence="4" id="KW-1185">Reference proteome</keyword>
<organism evidence="3 4">
    <name type="scientific">Syntrophobacter fumaroxidans (strain DSM 10017 / MPOB)</name>
    <dbReference type="NCBI Taxonomy" id="335543"/>
    <lineage>
        <taxon>Bacteria</taxon>
        <taxon>Pseudomonadati</taxon>
        <taxon>Thermodesulfobacteriota</taxon>
        <taxon>Syntrophobacteria</taxon>
        <taxon>Syntrophobacterales</taxon>
        <taxon>Syntrophobacteraceae</taxon>
        <taxon>Syntrophobacter</taxon>
    </lineage>
</organism>
<dbReference type="STRING" id="335543.Sfum_0019"/>
<dbReference type="KEGG" id="sfu:Sfum_0019"/>
<reference evidence="3 4" key="1">
    <citation type="submission" date="2006-10" db="EMBL/GenBank/DDBJ databases">
        <title>Complete sequence of Syntrophobacter fumaroxidans MPOB.</title>
        <authorList>
            <consortium name="US DOE Joint Genome Institute"/>
            <person name="Copeland A."/>
            <person name="Lucas S."/>
            <person name="Lapidus A."/>
            <person name="Barry K."/>
            <person name="Detter J.C."/>
            <person name="Glavina del Rio T."/>
            <person name="Hammon N."/>
            <person name="Israni S."/>
            <person name="Pitluck S."/>
            <person name="Goltsman E.G."/>
            <person name="Martinez M."/>
            <person name="Schmutz J."/>
            <person name="Larimer F."/>
            <person name="Land M."/>
            <person name="Hauser L."/>
            <person name="Kyrpides N."/>
            <person name="Kim E."/>
            <person name="Boone D.R."/>
            <person name="Brockman F."/>
            <person name="Culley D."/>
            <person name="Ferry J."/>
            <person name="Gunsalus R."/>
            <person name="McInerney M.J."/>
            <person name="Morrison M."/>
            <person name="Plugge C."/>
            <person name="Rohlin L."/>
            <person name="Scholten J."/>
            <person name="Sieber J."/>
            <person name="Stams A.J.M."/>
            <person name="Worm P."/>
            <person name="Henstra A.M."/>
            <person name="Richardson P."/>
        </authorList>
    </citation>
    <scope>NUCLEOTIDE SEQUENCE [LARGE SCALE GENOMIC DNA]</scope>
    <source>
        <strain evidence="4">DSM 10017 / MPOB</strain>
    </source>
</reference>
<dbReference type="InterPro" id="IPR007161">
    <property type="entry name" value="DUF364"/>
</dbReference>
<evidence type="ECO:0000259" key="1">
    <source>
        <dbReference type="Pfam" id="PF04016"/>
    </source>
</evidence>